<proteinExistence type="predicted"/>
<comment type="caution">
    <text evidence="1">The sequence shown here is derived from an EMBL/GenBank/DDBJ whole genome shotgun (WGS) entry which is preliminary data.</text>
</comment>
<gene>
    <name evidence="1" type="ORF">HZH66_010243</name>
</gene>
<evidence type="ECO:0000313" key="2">
    <source>
        <dbReference type="Proteomes" id="UP000614350"/>
    </source>
</evidence>
<protein>
    <submittedName>
        <fullName evidence="1">Uncharacterized protein</fullName>
    </submittedName>
</protein>
<keyword evidence="2" id="KW-1185">Reference proteome</keyword>
<dbReference type="Proteomes" id="UP000614350">
    <property type="component" value="Unassembled WGS sequence"/>
</dbReference>
<dbReference type="EMBL" id="JACSEA010000011">
    <property type="protein sequence ID" value="KAF7389106.1"/>
    <property type="molecule type" value="Genomic_DNA"/>
</dbReference>
<sequence length="90" mass="9876">MAAKGSYTYFEGIGTKSIGDKGEEYPMPMKIMQFSTSQRKPNSRGNHVTMSSASLENLCVSVCCNVEKIYDLFAVKSNELKAENGASRVL</sequence>
<dbReference type="AlphaFoldDB" id="A0A834JIJ5"/>
<evidence type="ECO:0000313" key="1">
    <source>
        <dbReference type="EMBL" id="KAF7389106.1"/>
    </source>
</evidence>
<reference evidence="1" key="1">
    <citation type="journal article" date="2020" name="G3 (Bethesda)">
        <title>High-Quality Assemblies for Three Invasive Social Wasps from the &lt;i&gt;Vespula&lt;/i&gt; Genus.</title>
        <authorList>
            <person name="Harrop T.W.R."/>
            <person name="Guhlin J."/>
            <person name="McLaughlin G.M."/>
            <person name="Permina E."/>
            <person name="Stockwell P."/>
            <person name="Gilligan J."/>
            <person name="Le Lec M.F."/>
            <person name="Gruber M.A.M."/>
            <person name="Quinn O."/>
            <person name="Lovegrove M."/>
            <person name="Duncan E.J."/>
            <person name="Remnant E.J."/>
            <person name="Van Eeckhoven J."/>
            <person name="Graham B."/>
            <person name="Knapp R.A."/>
            <person name="Langford K.W."/>
            <person name="Kronenberg Z."/>
            <person name="Press M.O."/>
            <person name="Eacker S.M."/>
            <person name="Wilson-Rankin E.E."/>
            <person name="Purcell J."/>
            <person name="Lester P.J."/>
            <person name="Dearden P.K."/>
        </authorList>
    </citation>
    <scope>NUCLEOTIDE SEQUENCE</scope>
    <source>
        <strain evidence="1">Marl-1</strain>
    </source>
</reference>
<name>A0A834JIJ5_VESVU</name>
<accession>A0A834JIJ5</accession>
<organism evidence="1 2">
    <name type="scientific">Vespula vulgaris</name>
    <name type="common">Yellow jacket</name>
    <name type="synonym">Wasp</name>
    <dbReference type="NCBI Taxonomy" id="7454"/>
    <lineage>
        <taxon>Eukaryota</taxon>
        <taxon>Metazoa</taxon>
        <taxon>Ecdysozoa</taxon>
        <taxon>Arthropoda</taxon>
        <taxon>Hexapoda</taxon>
        <taxon>Insecta</taxon>
        <taxon>Pterygota</taxon>
        <taxon>Neoptera</taxon>
        <taxon>Endopterygota</taxon>
        <taxon>Hymenoptera</taxon>
        <taxon>Apocrita</taxon>
        <taxon>Aculeata</taxon>
        <taxon>Vespoidea</taxon>
        <taxon>Vespidae</taxon>
        <taxon>Vespinae</taxon>
        <taxon>Vespula</taxon>
    </lineage>
</organism>